<reference evidence="3" key="1">
    <citation type="journal article" date="2019" name="Int. J. Syst. Evol. Microbiol.">
        <title>The Global Catalogue of Microorganisms (GCM) 10K type strain sequencing project: providing services to taxonomists for standard genome sequencing and annotation.</title>
        <authorList>
            <consortium name="The Broad Institute Genomics Platform"/>
            <consortium name="The Broad Institute Genome Sequencing Center for Infectious Disease"/>
            <person name="Wu L."/>
            <person name="Ma J."/>
        </authorList>
    </citation>
    <scope>NUCLEOTIDE SEQUENCE [LARGE SCALE GENOMIC DNA]</scope>
    <source>
        <strain evidence="3">JCM 17986</strain>
    </source>
</reference>
<keyword evidence="3" id="KW-1185">Reference proteome</keyword>
<gene>
    <name evidence="2" type="ORF">GCM10023205_70580</name>
</gene>
<proteinExistence type="predicted"/>
<name>A0ABP9I7A2_9ACTN</name>
<protein>
    <submittedName>
        <fullName evidence="2">Uncharacterized protein</fullName>
    </submittedName>
</protein>
<dbReference type="Proteomes" id="UP001500466">
    <property type="component" value="Unassembled WGS sequence"/>
</dbReference>
<organism evidence="2 3">
    <name type="scientific">Yinghuangia aomiensis</name>
    <dbReference type="NCBI Taxonomy" id="676205"/>
    <lineage>
        <taxon>Bacteria</taxon>
        <taxon>Bacillati</taxon>
        <taxon>Actinomycetota</taxon>
        <taxon>Actinomycetes</taxon>
        <taxon>Kitasatosporales</taxon>
        <taxon>Streptomycetaceae</taxon>
        <taxon>Yinghuangia</taxon>
    </lineage>
</organism>
<feature type="chain" id="PRO_5046147384" evidence="1">
    <location>
        <begin position="27"/>
        <end position="163"/>
    </location>
</feature>
<evidence type="ECO:0000256" key="1">
    <source>
        <dbReference type="SAM" id="SignalP"/>
    </source>
</evidence>
<sequence>MHRTFQRAAVLLTAVGAACFPGIAVADAPAPPPSTVVVVGNNNQLAGQNVFNAGHDNTVGSIGAGGPGTGVGGTPAPTFTAVIQNDSRATLTLTRHTGDANFPGTIFGLLRDTVTFSERSTADYQSNDGRSMSITLDVNSAGQETVSCNGDCHIDQGNTIVFD</sequence>
<evidence type="ECO:0000313" key="3">
    <source>
        <dbReference type="Proteomes" id="UP001500466"/>
    </source>
</evidence>
<dbReference type="RefSeq" id="WP_345679896.1">
    <property type="nucleotide sequence ID" value="NZ_BAABHS010000037.1"/>
</dbReference>
<accession>A0ABP9I7A2</accession>
<comment type="caution">
    <text evidence="2">The sequence shown here is derived from an EMBL/GenBank/DDBJ whole genome shotgun (WGS) entry which is preliminary data.</text>
</comment>
<dbReference type="EMBL" id="BAABHS010000037">
    <property type="protein sequence ID" value="GAA4989369.1"/>
    <property type="molecule type" value="Genomic_DNA"/>
</dbReference>
<dbReference type="PROSITE" id="PS51257">
    <property type="entry name" value="PROKAR_LIPOPROTEIN"/>
    <property type="match status" value="1"/>
</dbReference>
<feature type="signal peptide" evidence="1">
    <location>
        <begin position="1"/>
        <end position="26"/>
    </location>
</feature>
<evidence type="ECO:0000313" key="2">
    <source>
        <dbReference type="EMBL" id="GAA4989369.1"/>
    </source>
</evidence>
<keyword evidence="1" id="KW-0732">Signal</keyword>